<evidence type="ECO:0000259" key="13">
    <source>
        <dbReference type="PROSITE" id="PS50885"/>
    </source>
</evidence>
<dbReference type="PROSITE" id="PS50109">
    <property type="entry name" value="HIS_KIN"/>
    <property type="match status" value="1"/>
</dbReference>
<evidence type="ECO:0000259" key="12">
    <source>
        <dbReference type="PROSITE" id="PS50109"/>
    </source>
</evidence>
<keyword evidence="5" id="KW-0808">Transferase</keyword>
<accession>A0A367FJA1</accession>
<dbReference type="InterPro" id="IPR004358">
    <property type="entry name" value="Sig_transdc_His_kin-like_C"/>
</dbReference>
<dbReference type="InterPro" id="IPR036097">
    <property type="entry name" value="HisK_dim/P_sf"/>
</dbReference>
<name>A0A367FJA1_9ACTN</name>
<dbReference type="SMART" id="SM00387">
    <property type="entry name" value="HATPase_c"/>
    <property type="match status" value="1"/>
</dbReference>
<dbReference type="Pfam" id="PF00672">
    <property type="entry name" value="HAMP"/>
    <property type="match status" value="1"/>
</dbReference>
<dbReference type="SMART" id="SM00304">
    <property type="entry name" value="HAMP"/>
    <property type="match status" value="1"/>
</dbReference>
<dbReference type="CDD" id="cd00082">
    <property type="entry name" value="HisKA"/>
    <property type="match status" value="1"/>
</dbReference>
<keyword evidence="4" id="KW-0597">Phosphoprotein</keyword>
<feature type="domain" description="HAMP" evidence="13">
    <location>
        <begin position="183"/>
        <end position="236"/>
    </location>
</feature>
<keyword evidence="15" id="KW-1185">Reference proteome</keyword>
<gene>
    <name evidence="14" type="ORF">DQ384_17175</name>
</gene>
<dbReference type="Proteomes" id="UP000253094">
    <property type="component" value="Unassembled WGS sequence"/>
</dbReference>
<evidence type="ECO:0000313" key="14">
    <source>
        <dbReference type="EMBL" id="RCG29902.1"/>
    </source>
</evidence>
<evidence type="ECO:0000256" key="2">
    <source>
        <dbReference type="ARBA" id="ARBA00004236"/>
    </source>
</evidence>
<keyword evidence="7 14" id="KW-0418">Kinase</keyword>
<dbReference type="SUPFAM" id="SSF55874">
    <property type="entry name" value="ATPase domain of HSP90 chaperone/DNA topoisomerase II/histidine kinase"/>
    <property type="match status" value="1"/>
</dbReference>
<evidence type="ECO:0000256" key="5">
    <source>
        <dbReference type="ARBA" id="ARBA00022679"/>
    </source>
</evidence>
<evidence type="ECO:0000256" key="9">
    <source>
        <dbReference type="ARBA" id="ARBA00023012"/>
    </source>
</evidence>
<dbReference type="SUPFAM" id="SSF47384">
    <property type="entry name" value="Homodimeric domain of signal transducing histidine kinase"/>
    <property type="match status" value="1"/>
</dbReference>
<dbReference type="CDD" id="cd00075">
    <property type="entry name" value="HATPase"/>
    <property type="match status" value="1"/>
</dbReference>
<reference evidence="14 15" key="1">
    <citation type="submission" date="2018-06" db="EMBL/GenBank/DDBJ databases">
        <title>Sphaerisporangium craniellae sp. nov., isolated from a marine sponge in the South China Sea.</title>
        <authorList>
            <person name="Li L."/>
        </authorList>
    </citation>
    <scope>NUCLEOTIDE SEQUENCE [LARGE SCALE GENOMIC DNA]</scope>
    <source>
        <strain evidence="14 15">CCTCC AA 208026</strain>
    </source>
</reference>
<protein>
    <recommendedName>
        <fullName evidence="3">histidine kinase</fullName>
        <ecNumber evidence="3">2.7.13.3</ecNumber>
    </recommendedName>
</protein>
<keyword evidence="8 11" id="KW-1133">Transmembrane helix</keyword>
<evidence type="ECO:0000256" key="3">
    <source>
        <dbReference type="ARBA" id="ARBA00012438"/>
    </source>
</evidence>
<dbReference type="Pfam" id="PF00512">
    <property type="entry name" value="HisKA"/>
    <property type="match status" value="1"/>
</dbReference>
<organism evidence="14 15">
    <name type="scientific">Sphaerisporangium album</name>
    <dbReference type="NCBI Taxonomy" id="509200"/>
    <lineage>
        <taxon>Bacteria</taxon>
        <taxon>Bacillati</taxon>
        <taxon>Actinomycetota</taxon>
        <taxon>Actinomycetes</taxon>
        <taxon>Streptosporangiales</taxon>
        <taxon>Streptosporangiaceae</taxon>
        <taxon>Sphaerisporangium</taxon>
    </lineage>
</organism>
<dbReference type="PROSITE" id="PS50885">
    <property type="entry name" value="HAMP"/>
    <property type="match status" value="1"/>
</dbReference>
<dbReference type="Gene3D" id="6.10.340.10">
    <property type="match status" value="1"/>
</dbReference>
<dbReference type="OrthoDB" id="9786919at2"/>
<dbReference type="Gene3D" id="1.10.287.130">
    <property type="match status" value="1"/>
</dbReference>
<dbReference type="InterPro" id="IPR050428">
    <property type="entry name" value="TCS_sensor_his_kinase"/>
</dbReference>
<comment type="subcellular location">
    <subcellularLocation>
        <location evidence="2">Cell membrane</location>
    </subcellularLocation>
</comment>
<keyword evidence="6 11" id="KW-0812">Transmembrane</keyword>
<evidence type="ECO:0000256" key="7">
    <source>
        <dbReference type="ARBA" id="ARBA00022777"/>
    </source>
</evidence>
<dbReference type="SUPFAM" id="SSF158472">
    <property type="entry name" value="HAMP domain-like"/>
    <property type="match status" value="1"/>
</dbReference>
<dbReference type="GO" id="GO:0005886">
    <property type="term" value="C:plasma membrane"/>
    <property type="evidence" value="ECO:0007669"/>
    <property type="project" value="UniProtKB-SubCell"/>
</dbReference>
<dbReference type="GO" id="GO:0000155">
    <property type="term" value="F:phosphorelay sensor kinase activity"/>
    <property type="evidence" value="ECO:0007669"/>
    <property type="project" value="InterPro"/>
</dbReference>
<sequence length="484" mass="51862">MTTRPVRHSRLRSIRARITVLVALITVVLLVPAALVGGLVARTAISQGVWQHSRRQAELTAAVARSGRLTATITPSTPGVDLVQVVAPGRRVIAASSQARGPALVAAWPTAEDPAQDVQVCRPGRPCLLVSALRVSPASGSPVVYAGRAAPSAVSSAKLDGLFAVEAVLLVALATWAAWTISGRTLRPVEAIRSELAHITASDLATRVPQPRGEDEIARLAGTINQTLERLERSRDAEQQVRAGLQRMLDQQRRFTSDASHELRTPLAGLRAQLEEAELHPDETDLPHVLQHALRDVDRLQAIITDLLLLAQVGAVRPGDLCVLDLSRLVTTETTRRAGDRHPVHLDVQPGVCVEVVPRQIARLLGNLLDNAQRHASRRVGVRLRAGGGRAELTVTDDGPGIPEADREVVFQRFTRLDTARGRDQGGTGLGLAIARDIARAHHGTLDIADASGRGACFVLDLPLADDHDGERAPTPVESTGETW</sequence>
<dbReference type="InterPro" id="IPR005467">
    <property type="entry name" value="His_kinase_dom"/>
</dbReference>
<dbReference type="EMBL" id="QOIL01000009">
    <property type="protein sequence ID" value="RCG29902.1"/>
    <property type="molecule type" value="Genomic_DNA"/>
</dbReference>
<evidence type="ECO:0000313" key="15">
    <source>
        <dbReference type="Proteomes" id="UP000253094"/>
    </source>
</evidence>
<evidence type="ECO:0000256" key="6">
    <source>
        <dbReference type="ARBA" id="ARBA00022692"/>
    </source>
</evidence>
<keyword evidence="9" id="KW-0902">Two-component regulatory system</keyword>
<dbReference type="Pfam" id="PF02518">
    <property type="entry name" value="HATPase_c"/>
    <property type="match status" value="1"/>
</dbReference>
<evidence type="ECO:0000256" key="1">
    <source>
        <dbReference type="ARBA" id="ARBA00000085"/>
    </source>
</evidence>
<feature type="transmembrane region" description="Helical" evidence="11">
    <location>
        <begin position="20"/>
        <end position="41"/>
    </location>
</feature>
<dbReference type="PANTHER" id="PTHR45436">
    <property type="entry name" value="SENSOR HISTIDINE KINASE YKOH"/>
    <property type="match status" value="1"/>
</dbReference>
<dbReference type="PANTHER" id="PTHR45436:SF5">
    <property type="entry name" value="SENSOR HISTIDINE KINASE TRCS"/>
    <property type="match status" value="1"/>
</dbReference>
<dbReference type="InterPro" id="IPR003594">
    <property type="entry name" value="HATPase_dom"/>
</dbReference>
<dbReference type="InterPro" id="IPR003660">
    <property type="entry name" value="HAMP_dom"/>
</dbReference>
<evidence type="ECO:0000256" key="4">
    <source>
        <dbReference type="ARBA" id="ARBA00022553"/>
    </source>
</evidence>
<dbReference type="InterPro" id="IPR003661">
    <property type="entry name" value="HisK_dim/P_dom"/>
</dbReference>
<keyword evidence="10 11" id="KW-0472">Membrane</keyword>
<feature type="domain" description="Histidine kinase" evidence="12">
    <location>
        <begin position="258"/>
        <end position="466"/>
    </location>
</feature>
<dbReference type="PRINTS" id="PR00344">
    <property type="entry name" value="BCTRLSENSOR"/>
</dbReference>
<dbReference type="InterPro" id="IPR036890">
    <property type="entry name" value="HATPase_C_sf"/>
</dbReference>
<comment type="catalytic activity">
    <reaction evidence="1">
        <text>ATP + protein L-histidine = ADP + protein N-phospho-L-histidine.</text>
        <dbReference type="EC" id="2.7.13.3"/>
    </reaction>
</comment>
<comment type="caution">
    <text evidence="14">The sequence shown here is derived from an EMBL/GenBank/DDBJ whole genome shotgun (WGS) entry which is preliminary data.</text>
</comment>
<dbReference type="EC" id="2.7.13.3" evidence="3"/>
<dbReference type="Gene3D" id="3.30.565.10">
    <property type="entry name" value="Histidine kinase-like ATPase, C-terminal domain"/>
    <property type="match status" value="1"/>
</dbReference>
<evidence type="ECO:0000256" key="10">
    <source>
        <dbReference type="ARBA" id="ARBA00023136"/>
    </source>
</evidence>
<dbReference type="SMART" id="SM00388">
    <property type="entry name" value="HisKA"/>
    <property type="match status" value="1"/>
</dbReference>
<dbReference type="AlphaFoldDB" id="A0A367FJA1"/>
<evidence type="ECO:0000256" key="8">
    <source>
        <dbReference type="ARBA" id="ARBA00022989"/>
    </source>
</evidence>
<dbReference type="CDD" id="cd06225">
    <property type="entry name" value="HAMP"/>
    <property type="match status" value="1"/>
</dbReference>
<evidence type="ECO:0000256" key="11">
    <source>
        <dbReference type="SAM" id="Phobius"/>
    </source>
</evidence>
<proteinExistence type="predicted"/>